<organism evidence="3 4">
    <name type="scientific">Pseudomarimonas arenosa</name>
    <dbReference type="NCBI Taxonomy" id="2774145"/>
    <lineage>
        <taxon>Bacteria</taxon>
        <taxon>Pseudomonadati</taxon>
        <taxon>Pseudomonadota</taxon>
        <taxon>Gammaproteobacteria</taxon>
        <taxon>Lysobacterales</taxon>
        <taxon>Lysobacteraceae</taxon>
        <taxon>Pseudomarimonas</taxon>
    </lineage>
</organism>
<feature type="domain" description="FHA" evidence="2">
    <location>
        <begin position="37"/>
        <end position="79"/>
    </location>
</feature>
<comment type="caution">
    <text evidence="3">The sequence shown here is derived from an EMBL/GenBank/DDBJ whole genome shotgun (WGS) entry which is preliminary data.</text>
</comment>
<keyword evidence="1" id="KW-1133">Transmembrane helix</keyword>
<dbReference type="Gene3D" id="2.60.200.20">
    <property type="match status" value="1"/>
</dbReference>
<dbReference type="InterPro" id="IPR000253">
    <property type="entry name" value="FHA_dom"/>
</dbReference>
<feature type="transmembrane region" description="Helical" evidence="1">
    <location>
        <begin position="127"/>
        <end position="145"/>
    </location>
</feature>
<protein>
    <submittedName>
        <fullName evidence="3">FHA domain-containing protein</fullName>
    </submittedName>
</protein>
<keyword evidence="1" id="KW-0472">Membrane</keyword>
<evidence type="ECO:0000313" key="4">
    <source>
        <dbReference type="Proteomes" id="UP000613768"/>
    </source>
</evidence>
<proteinExistence type="predicted"/>
<keyword evidence="4" id="KW-1185">Reference proteome</keyword>
<evidence type="ECO:0000313" key="3">
    <source>
        <dbReference type="EMBL" id="MBD8527175.1"/>
    </source>
</evidence>
<feature type="transmembrane region" description="Helical" evidence="1">
    <location>
        <begin position="226"/>
        <end position="244"/>
    </location>
</feature>
<accession>A0AAW3ZM15</accession>
<gene>
    <name evidence="3" type="ORF">IFO71_15640</name>
</gene>
<dbReference type="Pfam" id="PF00498">
    <property type="entry name" value="FHA"/>
    <property type="match status" value="1"/>
</dbReference>
<dbReference type="Proteomes" id="UP000613768">
    <property type="component" value="Unassembled WGS sequence"/>
</dbReference>
<keyword evidence="1" id="KW-0812">Transmembrane</keyword>
<dbReference type="SUPFAM" id="SSF49879">
    <property type="entry name" value="SMAD/FHA domain"/>
    <property type="match status" value="1"/>
</dbReference>
<feature type="transmembrane region" description="Helical" evidence="1">
    <location>
        <begin position="165"/>
        <end position="188"/>
    </location>
</feature>
<evidence type="ECO:0000256" key="1">
    <source>
        <dbReference type="SAM" id="Phobius"/>
    </source>
</evidence>
<dbReference type="PROSITE" id="PS50006">
    <property type="entry name" value="FHA_DOMAIN"/>
    <property type="match status" value="1"/>
</dbReference>
<name>A0AAW3ZM15_9GAMM</name>
<evidence type="ECO:0000259" key="2">
    <source>
        <dbReference type="PROSITE" id="PS50006"/>
    </source>
</evidence>
<feature type="transmembrane region" description="Helical" evidence="1">
    <location>
        <begin position="200"/>
        <end position="220"/>
    </location>
</feature>
<dbReference type="EMBL" id="JACYTR010000042">
    <property type="protein sequence ID" value="MBD8527175.1"/>
    <property type="molecule type" value="Genomic_DNA"/>
</dbReference>
<sequence length="336" mass="37369">MNTEQSVGNRLVIIERFARGGEVAERQRHTVGQHDQLRIGRGYDVDLQLDDAYVAPLHLHVKRDEQGRLWLEDAGSRNGLSDARGRRLQGAQEVRGSLEVQIGHTRLRIHDGAPVVGPERAMDLRRVSAWSAFGLLLLAVALGALGDWLKVTGEPPYPPYQALAVGSLMALILTLGWSFGWSLATRLFTHELRFARHLSIAALGSAIAGVLLLLVNQLAYSFDFELLHRIAFIGYWALFAWVCWRHLRAVSPAHLKIKAAAVVSLAAAAVLVQGIDDWWQQPERIAPPRYLGQLAPASSRVVENQTIAEFLHHAQGMQADLDRLRQQAENEQQADH</sequence>
<dbReference type="AlphaFoldDB" id="A0AAW3ZM15"/>
<dbReference type="CDD" id="cd00060">
    <property type="entry name" value="FHA"/>
    <property type="match status" value="1"/>
</dbReference>
<reference evidence="3 4" key="1">
    <citation type="submission" date="2020-09" db="EMBL/GenBank/DDBJ databases">
        <title>Pseudoxanthomonas sp. CAU 1598 isolated from sand of Yaerae Beach.</title>
        <authorList>
            <person name="Kim W."/>
        </authorList>
    </citation>
    <scope>NUCLEOTIDE SEQUENCE [LARGE SCALE GENOMIC DNA]</scope>
    <source>
        <strain evidence="3 4">CAU 1598</strain>
    </source>
</reference>
<dbReference type="InterPro" id="IPR008984">
    <property type="entry name" value="SMAD_FHA_dom_sf"/>
</dbReference>
<dbReference type="RefSeq" id="WP_192030595.1">
    <property type="nucleotide sequence ID" value="NZ_JACYTR010000042.1"/>
</dbReference>